<dbReference type="RefSeq" id="WP_115415224.1">
    <property type="nucleotide sequence ID" value="NZ_CP031357.1"/>
</dbReference>
<accession>A0A345YAS9</accession>
<evidence type="ECO:0000313" key="1">
    <source>
        <dbReference type="EMBL" id="AXK41031.1"/>
    </source>
</evidence>
<evidence type="ECO:0000313" key="2">
    <source>
        <dbReference type="Proteomes" id="UP000254508"/>
    </source>
</evidence>
<dbReference type="Proteomes" id="UP000254508">
    <property type="component" value="Chromosome"/>
</dbReference>
<protein>
    <submittedName>
        <fullName evidence="1">Uncharacterized protein</fullName>
    </submittedName>
</protein>
<dbReference type="OrthoDB" id="8054438at2"/>
<gene>
    <name evidence="1" type="ORF">DVR09_00630</name>
</gene>
<sequence length="149" mass="16729">MVWRVGARVHSSIHRLFKPSEAELVRRERNEVESLFQQAGVADQAGRSRLIGAIGNAVADRLGAPPSHDQALLIQDLVAELFSYEGLFVLPEVDWAAERTIAELWDIREELIRQRGFVADFEANCELLELASTSILGPHGFPKRDQGRR</sequence>
<dbReference type="AlphaFoldDB" id="A0A345YAS9"/>
<organism evidence="1 2">
    <name type="scientific">Erythrobacter aureus</name>
    <dbReference type="NCBI Taxonomy" id="2182384"/>
    <lineage>
        <taxon>Bacteria</taxon>
        <taxon>Pseudomonadati</taxon>
        <taxon>Pseudomonadota</taxon>
        <taxon>Alphaproteobacteria</taxon>
        <taxon>Sphingomonadales</taxon>
        <taxon>Erythrobacteraceae</taxon>
        <taxon>Erythrobacter/Porphyrobacter group</taxon>
        <taxon>Erythrobacter</taxon>
    </lineage>
</organism>
<dbReference type="EMBL" id="CP031357">
    <property type="protein sequence ID" value="AXK41031.1"/>
    <property type="molecule type" value="Genomic_DNA"/>
</dbReference>
<dbReference type="KEGG" id="err:DVR09_00630"/>
<keyword evidence="2" id="KW-1185">Reference proteome</keyword>
<proteinExistence type="predicted"/>
<name>A0A345YAS9_9SPHN</name>
<reference evidence="2" key="1">
    <citation type="submission" date="2018-07" db="EMBL/GenBank/DDBJ databases">
        <title>Genome sequence of Erythrobacter strain YH-07, an antagonistic bacterium isolated from Yellow Sea.</title>
        <authorList>
            <person name="Tang T."/>
            <person name="Liu Q."/>
            <person name="Sun X."/>
        </authorList>
    </citation>
    <scope>NUCLEOTIDE SEQUENCE [LARGE SCALE GENOMIC DNA]</scope>
    <source>
        <strain evidence="2">YH-07</strain>
    </source>
</reference>